<dbReference type="GO" id="GO:0000338">
    <property type="term" value="P:protein deneddylation"/>
    <property type="evidence" value="ECO:0007669"/>
    <property type="project" value="TreeGrafter"/>
</dbReference>
<name>A0A6G0XK40_9STRA</name>
<dbReference type="SUPFAM" id="SSF54001">
    <property type="entry name" value="Cysteine proteinases"/>
    <property type="match status" value="1"/>
</dbReference>
<protein>
    <recommendedName>
        <fullName evidence="5">Ubiquitin-like protease family profile domain-containing protein</fullName>
    </recommendedName>
</protein>
<evidence type="ECO:0000256" key="3">
    <source>
        <dbReference type="ARBA" id="ARBA00022801"/>
    </source>
</evidence>
<comment type="similarity">
    <text evidence="1">Belongs to the peptidase C48 family.</text>
</comment>
<feature type="domain" description="Ubiquitin-like protease family profile" evidence="5">
    <location>
        <begin position="1"/>
        <end position="134"/>
    </location>
</feature>
<dbReference type="InterPro" id="IPR038765">
    <property type="entry name" value="Papain-like_cys_pep_sf"/>
</dbReference>
<dbReference type="GO" id="GO:0006508">
    <property type="term" value="P:proteolysis"/>
    <property type="evidence" value="ECO:0007669"/>
    <property type="project" value="UniProtKB-KW"/>
</dbReference>
<dbReference type="Proteomes" id="UP000481153">
    <property type="component" value="Unassembled WGS sequence"/>
</dbReference>
<evidence type="ECO:0000256" key="4">
    <source>
        <dbReference type="ARBA" id="ARBA00022807"/>
    </source>
</evidence>
<dbReference type="GO" id="GO:0008234">
    <property type="term" value="F:cysteine-type peptidase activity"/>
    <property type="evidence" value="ECO:0007669"/>
    <property type="project" value="UniProtKB-KW"/>
</dbReference>
<keyword evidence="2" id="KW-0645">Protease</keyword>
<proteinExistence type="inferred from homology"/>
<keyword evidence="4" id="KW-0788">Thiol protease</keyword>
<dbReference type="Gene3D" id="3.40.395.10">
    <property type="entry name" value="Adenoviral Proteinase, Chain A"/>
    <property type="match status" value="1"/>
</dbReference>
<dbReference type="InterPro" id="IPR003653">
    <property type="entry name" value="Peptidase_C48_C"/>
</dbReference>
<evidence type="ECO:0000256" key="1">
    <source>
        <dbReference type="ARBA" id="ARBA00005234"/>
    </source>
</evidence>
<dbReference type="PANTHER" id="PTHR46468:SF1">
    <property type="entry name" value="SENTRIN-SPECIFIC PROTEASE 8"/>
    <property type="match status" value="1"/>
</dbReference>
<reference evidence="6 7" key="1">
    <citation type="submission" date="2019-07" db="EMBL/GenBank/DDBJ databases">
        <title>Genomics analysis of Aphanomyces spp. identifies a new class of oomycete effector associated with host adaptation.</title>
        <authorList>
            <person name="Gaulin E."/>
        </authorList>
    </citation>
    <scope>NUCLEOTIDE SEQUENCE [LARGE SCALE GENOMIC DNA]</scope>
    <source>
        <strain evidence="6 7">ATCC 201684</strain>
    </source>
</reference>
<gene>
    <name evidence="6" type="ORF">Ae201684_003919</name>
</gene>
<evidence type="ECO:0000313" key="7">
    <source>
        <dbReference type="Proteomes" id="UP000481153"/>
    </source>
</evidence>
<dbReference type="Pfam" id="PF02902">
    <property type="entry name" value="Peptidase_C48"/>
    <property type="match status" value="1"/>
</dbReference>
<accession>A0A6G0XK40</accession>
<evidence type="ECO:0000259" key="5">
    <source>
        <dbReference type="PROSITE" id="PS50600"/>
    </source>
</evidence>
<dbReference type="PROSITE" id="PS50600">
    <property type="entry name" value="ULP_PROTEASE"/>
    <property type="match status" value="1"/>
</dbReference>
<evidence type="ECO:0000313" key="6">
    <source>
        <dbReference type="EMBL" id="KAF0740685.1"/>
    </source>
</evidence>
<evidence type="ECO:0000256" key="2">
    <source>
        <dbReference type="ARBA" id="ARBA00022670"/>
    </source>
</evidence>
<comment type="caution">
    <text evidence="6">The sequence shown here is derived from an EMBL/GenBank/DDBJ whole genome shotgun (WGS) entry which is preliminary data.</text>
</comment>
<sequence length="172" mass="19634">MTYHETCEARSDILLMDPAVVSCMMLQCDDEEDLRDLAQGLQLREKSLILLPINDRQNFDSQGSHWALLVYCTDNGFQFYDSSSNHNRESAEEVAAVLQRAIGLPTSTVAIESCPQQQNAFDCGMYVCLIAEWLCRSRLGLEQLSLKDYVTPKRIRETRQAMPDIVQHLKEM</sequence>
<keyword evidence="7" id="KW-1185">Reference proteome</keyword>
<dbReference type="VEuPathDB" id="FungiDB:AeMF1_004661"/>
<dbReference type="GO" id="GO:0019784">
    <property type="term" value="F:deNEDDylase activity"/>
    <property type="evidence" value="ECO:0007669"/>
    <property type="project" value="InterPro"/>
</dbReference>
<organism evidence="6 7">
    <name type="scientific">Aphanomyces euteiches</name>
    <dbReference type="NCBI Taxonomy" id="100861"/>
    <lineage>
        <taxon>Eukaryota</taxon>
        <taxon>Sar</taxon>
        <taxon>Stramenopiles</taxon>
        <taxon>Oomycota</taxon>
        <taxon>Saprolegniomycetes</taxon>
        <taxon>Saprolegniales</taxon>
        <taxon>Verrucalvaceae</taxon>
        <taxon>Aphanomyces</taxon>
    </lineage>
</organism>
<keyword evidence="3" id="KW-0378">Hydrolase</keyword>
<dbReference type="EMBL" id="VJMJ01000047">
    <property type="protein sequence ID" value="KAF0740685.1"/>
    <property type="molecule type" value="Genomic_DNA"/>
</dbReference>
<dbReference type="PANTHER" id="PTHR46468">
    <property type="entry name" value="SENTRIN-SPECIFIC PROTEASE 8"/>
    <property type="match status" value="1"/>
</dbReference>
<dbReference type="InterPro" id="IPR044613">
    <property type="entry name" value="Nep1/2-like"/>
</dbReference>
<dbReference type="AlphaFoldDB" id="A0A6G0XK40"/>